<reference evidence="1" key="1">
    <citation type="submission" date="2021-01" db="EMBL/GenBank/DDBJ databases">
        <authorList>
            <person name="Corre E."/>
            <person name="Pelletier E."/>
            <person name="Niang G."/>
            <person name="Scheremetjew M."/>
            <person name="Finn R."/>
            <person name="Kale V."/>
            <person name="Holt S."/>
            <person name="Cochrane G."/>
            <person name="Meng A."/>
            <person name="Brown T."/>
            <person name="Cohen L."/>
        </authorList>
    </citation>
    <scope>NUCLEOTIDE SEQUENCE</scope>
    <source>
        <strain evidence="1">UTEX LB 985</strain>
    </source>
</reference>
<name>A0A7S2N906_9EUKA</name>
<dbReference type="InterPro" id="IPR036514">
    <property type="entry name" value="SGNH_hydro_sf"/>
</dbReference>
<sequence length="109" mass="11051">MNGPLPKLVEAAARAAGAELVDVHRAFLAHSRGPADFGDGVHPNAFGQAIIARSVAAAILKDDALAVRPIASFLDSSQSEPSAAPSLADSLASTMQQSVVCLQKCAGVS</sequence>
<dbReference type="EMBL" id="HBGU01066736">
    <property type="protein sequence ID" value="CAD9526614.1"/>
    <property type="molecule type" value="Transcribed_RNA"/>
</dbReference>
<gene>
    <name evidence="1" type="ORF">CBRE1094_LOCUS36399</name>
</gene>
<proteinExistence type="predicted"/>
<dbReference type="AlphaFoldDB" id="A0A7S2N906"/>
<evidence type="ECO:0000313" key="1">
    <source>
        <dbReference type="EMBL" id="CAD9526614.1"/>
    </source>
</evidence>
<organism evidence="1">
    <name type="scientific">Haptolina brevifila</name>
    <dbReference type="NCBI Taxonomy" id="156173"/>
    <lineage>
        <taxon>Eukaryota</taxon>
        <taxon>Haptista</taxon>
        <taxon>Haptophyta</taxon>
        <taxon>Prymnesiophyceae</taxon>
        <taxon>Prymnesiales</taxon>
        <taxon>Prymnesiaceae</taxon>
        <taxon>Haptolina</taxon>
    </lineage>
</organism>
<accession>A0A7S2N906</accession>
<protein>
    <submittedName>
        <fullName evidence="1">Uncharacterized protein</fullName>
    </submittedName>
</protein>
<dbReference type="Gene3D" id="3.40.50.1110">
    <property type="entry name" value="SGNH hydrolase"/>
    <property type="match status" value="1"/>
</dbReference>
<dbReference type="SUPFAM" id="SSF52266">
    <property type="entry name" value="SGNH hydrolase"/>
    <property type="match status" value="1"/>
</dbReference>